<evidence type="ECO:0000313" key="10">
    <source>
        <dbReference type="Proteomes" id="UP001156691"/>
    </source>
</evidence>
<organism evidence="9 10">
    <name type="scientific">Devosia nitrariae</name>
    <dbReference type="NCBI Taxonomy" id="2071872"/>
    <lineage>
        <taxon>Bacteria</taxon>
        <taxon>Pseudomonadati</taxon>
        <taxon>Pseudomonadota</taxon>
        <taxon>Alphaproteobacteria</taxon>
        <taxon>Hyphomicrobiales</taxon>
        <taxon>Devosiaceae</taxon>
        <taxon>Devosia</taxon>
    </lineage>
</organism>
<comment type="function">
    <text evidence="7">Part of the tripartite ATP-independent periplasmic (TRAP) transport system.</text>
</comment>
<evidence type="ECO:0000256" key="3">
    <source>
        <dbReference type="ARBA" id="ARBA00022475"/>
    </source>
</evidence>
<proteinExistence type="inferred from homology"/>
<dbReference type="Pfam" id="PF04290">
    <property type="entry name" value="DctQ"/>
    <property type="match status" value="1"/>
</dbReference>
<protein>
    <recommendedName>
        <fullName evidence="7">TRAP transporter small permease protein</fullName>
    </recommendedName>
</protein>
<keyword evidence="10" id="KW-1185">Reference proteome</keyword>
<dbReference type="InterPro" id="IPR055348">
    <property type="entry name" value="DctQ"/>
</dbReference>
<keyword evidence="2 7" id="KW-0813">Transport</keyword>
<evidence type="ECO:0000256" key="5">
    <source>
        <dbReference type="ARBA" id="ARBA00022989"/>
    </source>
</evidence>
<accession>A0ABQ5W6X0</accession>
<evidence type="ECO:0000256" key="1">
    <source>
        <dbReference type="ARBA" id="ARBA00004651"/>
    </source>
</evidence>
<evidence type="ECO:0000313" key="9">
    <source>
        <dbReference type="EMBL" id="GLQ55381.1"/>
    </source>
</evidence>
<feature type="transmembrane region" description="Helical" evidence="7">
    <location>
        <begin position="18"/>
        <end position="45"/>
    </location>
</feature>
<dbReference type="RefSeq" id="WP_284340792.1">
    <property type="nucleotide sequence ID" value="NZ_BSNS01000011.1"/>
</dbReference>
<evidence type="ECO:0000256" key="2">
    <source>
        <dbReference type="ARBA" id="ARBA00022448"/>
    </source>
</evidence>
<reference evidence="10" key="1">
    <citation type="journal article" date="2019" name="Int. J. Syst. Evol. Microbiol.">
        <title>The Global Catalogue of Microorganisms (GCM) 10K type strain sequencing project: providing services to taxonomists for standard genome sequencing and annotation.</title>
        <authorList>
            <consortium name="The Broad Institute Genomics Platform"/>
            <consortium name="The Broad Institute Genome Sequencing Center for Infectious Disease"/>
            <person name="Wu L."/>
            <person name="Ma J."/>
        </authorList>
    </citation>
    <scope>NUCLEOTIDE SEQUENCE [LARGE SCALE GENOMIC DNA]</scope>
    <source>
        <strain evidence="10">NBRC 112416</strain>
    </source>
</reference>
<keyword evidence="5 7" id="KW-1133">Transmembrane helix</keyword>
<gene>
    <name evidence="9" type="ORF">GCM10010862_26400</name>
</gene>
<dbReference type="Proteomes" id="UP001156691">
    <property type="component" value="Unassembled WGS sequence"/>
</dbReference>
<feature type="domain" description="Tripartite ATP-independent periplasmic transporters DctQ component" evidence="8">
    <location>
        <begin position="30"/>
        <end position="163"/>
    </location>
</feature>
<dbReference type="EMBL" id="BSNS01000011">
    <property type="protein sequence ID" value="GLQ55381.1"/>
    <property type="molecule type" value="Genomic_DNA"/>
</dbReference>
<feature type="transmembrane region" description="Helical" evidence="7">
    <location>
        <begin position="138"/>
        <end position="160"/>
    </location>
</feature>
<comment type="caution">
    <text evidence="9">The sequence shown here is derived from an EMBL/GenBank/DDBJ whole genome shotgun (WGS) entry which is preliminary data.</text>
</comment>
<sequence length="180" mass="19154">MPTQVSTVGKLVYSLARYVALAGGAVLVVIVGLVVVSVIGRSLIWAGLGPVTGDYELVEAGVGFAVFAFLPWAHLARGHAIVTIFTDFLGPRANAWILAVTDILMLAAAVFIAWRLGLGMLDKYNYRETTLLLRMPLWWGYAAGMVGAVTFVIVTLHLAVRSLADAIAGRAPQVTHGAVH</sequence>
<feature type="transmembrane region" description="Helical" evidence="7">
    <location>
        <begin position="57"/>
        <end position="75"/>
    </location>
</feature>
<keyword evidence="6 7" id="KW-0472">Membrane</keyword>
<keyword evidence="3" id="KW-1003">Cell membrane</keyword>
<name>A0ABQ5W6X0_9HYPH</name>
<comment type="similarity">
    <text evidence="7">Belongs to the TRAP transporter small permease family.</text>
</comment>
<comment type="subcellular location">
    <subcellularLocation>
        <location evidence="7">Cell inner membrane</location>
        <topology evidence="7">Multi-pass membrane protein</topology>
    </subcellularLocation>
    <subcellularLocation>
        <location evidence="1">Cell membrane</location>
        <topology evidence="1">Multi-pass membrane protein</topology>
    </subcellularLocation>
</comment>
<feature type="transmembrane region" description="Helical" evidence="7">
    <location>
        <begin position="96"/>
        <end position="118"/>
    </location>
</feature>
<evidence type="ECO:0000259" key="8">
    <source>
        <dbReference type="Pfam" id="PF04290"/>
    </source>
</evidence>
<comment type="subunit">
    <text evidence="7">The complex comprises the extracytoplasmic solute receptor protein and the two transmembrane proteins.</text>
</comment>
<evidence type="ECO:0000256" key="6">
    <source>
        <dbReference type="ARBA" id="ARBA00023136"/>
    </source>
</evidence>
<keyword evidence="7" id="KW-0997">Cell inner membrane</keyword>
<evidence type="ECO:0000256" key="7">
    <source>
        <dbReference type="RuleBase" id="RU369079"/>
    </source>
</evidence>
<keyword evidence="4 7" id="KW-0812">Transmembrane</keyword>
<evidence type="ECO:0000256" key="4">
    <source>
        <dbReference type="ARBA" id="ARBA00022692"/>
    </source>
</evidence>